<evidence type="ECO:0000313" key="2">
    <source>
        <dbReference type="EMBL" id="NDK92616.1"/>
    </source>
</evidence>
<proteinExistence type="predicted"/>
<name>A0A7K3LWW4_9ACTN</name>
<feature type="transmembrane region" description="Helical" evidence="1">
    <location>
        <begin position="51"/>
        <end position="70"/>
    </location>
</feature>
<dbReference type="Proteomes" id="UP000466307">
    <property type="component" value="Unassembled WGS sequence"/>
</dbReference>
<organism evidence="2 3">
    <name type="scientific">Gordonia desulfuricans</name>
    <dbReference type="NCBI Taxonomy" id="89051"/>
    <lineage>
        <taxon>Bacteria</taxon>
        <taxon>Bacillati</taxon>
        <taxon>Actinomycetota</taxon>
        <taxon>Actinomycetes</taxon>
        <taxon>Mycobacteriales</taxon>
        <taxon>Gordoniaceae</taxon>
        <taxon>Gordonia</taxon>
    </lineage>
</organism>
<accession>A0A7K3LWW4</accession>
<evidence type="ECO:0000256" key="1">
    <source>
        <dbReference type="SAM" id="Phobius"/>
    </source>
</evidence>
<dbReference type="AlphaFoldDB" id="A0A7K3LWW4"/>
<evidence type="ECO:0000313" key="3">
    <source>
        <dbReference type="Proteomes" id="UP000466307"/>
    </source>
</evidence>
<comment type="caution">
    <text evidence="2">The sequence shown here is derived from an EMBL/GenBank/DDBJ whole genome shotgun (WGS) entry which is preliminary data.</text>
</comment>
<gene>
    <name evidence="2" type="ORF">GYA93_24170</name>
</gene>
<keyword evidence="1" id="KW-0812">Transmembrane</keyword>
<protein>
    <submittedName>
        <fullName evidence="2">Uncharacterized protein</fullName>
    </submittedName>
</protein>
<dbReference type="RefSeq" id="WP_020794390.1">
    <property type="nucleotide sequence ID" value="NZ_JAADZU010000151.1"/>
</dbReference>
<feature type="transmembrane region" description="Helical" evidence="1">
    <location>
        <begin position="76"/>
        <end position="96"/>
    </location>
</feature>
<keyword evidence="1" id="KW-0472">Membrane</keyword>
<sequence length="100" mass="11087">MRPALATVSPHRTHRFALPRRRLLPAKSRRHAHPPYTPPWEKRQRWDPLDALLAALLATIGFAVTVLLILTGSTPAAVLTAIAIAFGSTALEIYILHRLP</sequence>
<keyword evidence="3" id="KW-1185">Reference proteome</keyword>
<keyword evidence="1" id="KW-1133">Transmembrane helix</keyword>
<reference evidence="2 3" key="1">
    <citation type="submission" date="2020-01" db="EMBL/GenBank/DDBJ databases">
        <title>Investigation of new actinobacteria for the biodesulphurisation of diesel fuel.</title>
        <authorList>
            <person name="Athi Narayanan S.M."/>
        </authorList>
    </citation>
    <scope>NUCLEOTIDE SEQUENCE [LARGE SCALE GENOMIC DNA]</scope>
    <source>
        <strain evidence="2 3">213E</strain>
    </source>
</reference>
<dbReference type="EMBL" id="JAADZU010000151">
    <property type="protein sequence ID" value="NDK92616.1"/>
    <property type="molecule type" value="Genomic_DNA"/>
</dbReference>